<dbReference type="Proteomes" id="UP000234632">
    <property type="component" value="Unassembled WGS sequence"/>
</dbReference>
<feature type="transmembrane region" description="Helical" evidence="2">
    <location>
        <begin position="81"/>
        <end position="100"/>
    </location>
</feature>
<feature type="compositionally biased region" description="Pro residues" evidence="1">
    <location>
        <begin position="149"/>
        <end position="165"/>
    </location>
</feature>
<dbReference type="InterPro" id="IPR018392">
    <property type="entry name" value="LysM"/>
</dbReference>
<feature type="region of interest" description="Disordered" evidence="1">
    <location>
        <begin position="102"/>
        <end position="250"/>
    </location>
</feature>
<dbReference type="AlphaFoldDB" id="A0A2N4T2H9"/>
<keyword evidence="2" id="KW-0472">Membrane</keyword>
<feature type="compositionally biased region" description="Low complexity" evidence="1">
    <location>
        <begin position="179"/>
        <end position="191"/>
    </location>
</feature>
<sequence>MLAVPVLGTGLAGCAAVLLGAGPAHGPRGAGTLLGLAAAAAGCLLVLAWAVAAALALLAVVAHHRRWERTGRVCRRLSPALLRRAAVAVLGLQLVVVPAARADTGPSPFWPEPTPSAGRTAGETAPPGSGTDSPAGSTAGTAAPEGASGPPPGGRPDTGPPPEPGPGGSRAGGSPDGAPPSGSGPDAPDPGAGEGPGTAPRDRQAGDAPQQPHESPGSAAGGARGPQQPGREHPAPGPAAGDLAARTVDGRVTVRRGDSLWSLAAAALGPGATDAEIARAWPRWHALNRAVLGDDPDRLLPGQQLEVPAGPPCRAP</sequence>
<dbReference type="PROSITE" id="PS51782">
    <property type="entry name" value="LYSM"/>
    <property type="match status" value="1"/>
</dbReference>
<name>A0A2N4T2H9_9MICC</name>
<keyword evidence="2" id="KW-0812">Transmembrane</keyword>
<keyword evidence="2" id="KW-1133">Transmembrane helix</keyword>
<feature type="compositionally biased region" description="Low complexity" evidence="1">
    <location>
        <begin position="125"/>
        <end position="148"/>
    </location>
</feature>
<accession>A0A2N4T2H9</accession>
<evidence type="ECO:0000259" key="3">
    <source>
        <dbReference type="PROSITE" id="PS51782"/>
    </source>
</evidence>
<dbReference type="Gene3D" id="3.10.350.10">
    <property type="entry name" value="LysM domain"/>
    <property type="match status" value="1"/>
</dbReference>
<protein>
    <recommendedName>
        <fullName evidence="3">LysM domain-containing protein</fullName>
    </recommendedName>
</protein>
<reference evidence="4 5" key="1">
    <citation type="submission" date="2015-12" db="EMBL/GenBank/DDBJ databases">
        <authorList>
            <person name="Shamseldin A."/>
            <person name="Moawad H."/>
            <person name="Abd El-Rahim W.M."/>
            <person name="Sadowsky M.J."/>
        </authorList>
    </citation>
    <scope>NUCLEOTIDE SEQUENCE [LARGE SCALE GENOMIC DNA]</scope>
    <source>
        <strain evidence="4 5">S43</strain>
    </source>
</reference>
<dbReference type="CDD" id="cd00118">
    <property type="entry name" value="LysM"/>
    <property type="match status" value="1"/>
</dbReference>
<comment type="caution">
    <text evidence="4">The sequence shown here is derived from an EMBL/GenBank/DDBJ whole genome shotgun (WGS) entry which is preliminary data.</text>
</comment>
<evidence type="ECO:0000313" key="5">
    <source>
        <dbReference type="Proteomes" id="UP000234632"/>
    </source>
</evidence>
<dbReference type="EMBL" id="LOMZ01000001">
    <property type="protein sequence ID" value="PLC12431.1"/>
    <property type="molecule type" value="Genomic_DNA"/>
</dbReference>
<feature type="transmembrane region" description="Helical" evidence="2">
    <location>
        <begin position="36"/>
        <end position="61"/>
    </location>
</feature>
<gene>
    <name evidence="4" type="ORF">AUQ48_09570</name>
</gene>
<evidence type="ECO:0000256" key="2">
    <source>
        <dbReference type="SAM" id="Phobius"/>
    </source>
</evidence>
<organism evidence="4 5">
    <name type="scientific">Kocuria flava</name>
    <dbReference type="NCBI Taxonomy" id="446860"/>
    <lineage>
        <taxon>Bacteria</taxon>
        <taxon>Bacillati</taxon>
        <taxon>Actinomycetota</taxon>
        <taxon>Actinomycetes</taxon>
        <taxon>Micrococcales</taxon>
        <taxon>Micrococcaceae</taxon>
        <taxon>Kocuria</taxon>
    </lineage>
</organism>
<evidence type="ECO:0000313" key="4">
    <source>
        <dbReference type="EMBL" id="PLC12431.1"/>
    </source>
</evidence>
<dbReference type="InterPro" id="IPR036779">
    <property type="entry name" value="LysM_dom_sf"/>
</dbReference>
<feature type="compositionally biased region" description="Low complexity" evidence="1">
    <location>
        <begin position="238"/>
        <end position="250"/>
    </location>
</feature>
<evidence type="ECO:0000256" key="1">
    <source>
        <dbReference type="SAM" id="MobiDB-lite"/>
    </source>
</evidence>
<feature type="domain" description="LysM" evidence="3">
    <location>
        <begin position="250"/>
        <end position="307"/>
    </location>
</feature>
<dbReference type="RefSeq" id="WP_101852026.1">
    <property type="nucleotide sequence ID" value="NZ_LOMZ01000001.1"/>
</dbReference>
<proteinExistence type="predicted"/>
<feature type="compositionally biased region" description="Gly residues" evidence="1">
    <location>
        <begin position="166"/>
        <end position="175"/>
    </location>
</feature>